<evidence type="ECO:0000313" key="3">
    <source>
        <dbReference type="WBParaSite" id="PSAMB.scaffold94size81209.g1942.t1"/>
    </source>
</evidence>
<sequence length="116" mass="12899">MRIAESCWWGEDGTRSATRKWATDSTTRRRSNEARRRLTGGQTSRSVGTARTMAQRGAKNGASEASHEIAADQDIWLSPPLDRTAIKRRGQRVASPKAPLRLPPRTDKQPSLSAMR</sequence>
<dbReference type="Proteomes" id="UP000887566">
    <property type="component" value="Unplaced"/>
</dbReference>
<dbReference type="WBParaSite" id="PSAMB.scaffold94size81209.g1942.t1">
    <property type="protein sequence ID" value="PSAMB.scaffold94size81209.g1942.t1"/>
    <property type="gene ID" value="PSAMB.scaffold94size81209.g1942"/>
</dbReference>
<organism evidence="2 3">
    <name type="scientific">Plectus sambesii</name>
    <dbReference type="NCBI Taxonomy" id="2011161"/>
    <lineage>
        <taxon>Eukaryota</taxon>
        <taxon>Metazoa</taxon>
        <taxon>Ecdysozoa</taxon>
        <taxon>Nematoda</taxon>
        <taxon>Chromadorea</taxon>
        <taxon>Plectida</taxon>
        <taxon>Plectina</taxon>
        <taxon>Plectoidea</taxon>
        <taxon>Plectidae</taxon>
        <taxon>Plectus</taxon>
    </lineage>
</organism>
<proteinExistence type="predicted"/>
<evidence type="ECO:0000256" key="1">
    <source>
        <dbReference type="SAM" id="MobiDB-lite"/>
    </source>
</evidence>
<feature type="compositionally biased region" description="Polar residues" evidence="1">
    <location>
        <begin position="40"/>
        <end position="49"/>
    </location>
</feature>
<protein>
    <submittedName>
        <fullName evidence="3">Uncharacterized protein</fullName>
    </submittedName>
</protein>
<reference evidence="3" key="1">
    <citation type="submission" date="2022-11" db="UniProtKB">
        <authorList>
            <consortium name="WormBaseParasite"/>
        </authorList>
    </citation>
    <scope>IDENTIFICATION</scope>
</reference>
<name>A0A914XQ71_9BILA</name>
<feature type="region of interest" description="Disordered" evidence="1">
    <location>
        <begin position="1"/>
        <end position="116"/>
    </location>
</feature>
<feature type="compositionally biased region" description="Basic and acidic residues" evidence="1">
    <location>
        <begin position="26"/>
        <end position="36"/>
    </location>
</feature>
<evidence type="ECO:0000313" key="2">
    <source>
        <dbReference type="Proteomes" id="UP000887566"/>
    </source>
</evidence>
<accession>A0A914XQ71</accession>
<dbReference type="AlphaFoldDB" id="A0A914XQ71"/>
<keyword evidence="2" id="KW-1185">Reference proteome</keyword>